<protein>
    <submittedName>
        <fullName evidence="2">Putative transmembrane protein</fullName>
    </submittedName>
</protein>
<name>A0A212LFC8_9HYPH</name>
<dbReference type="Pfam" id="PF04304">
    <property type="entry name" value="DUF454"/>
    <property type="match status" value="1"/>
</dbReference>
<feature type="transmembrane region" description="Helical" evidence="1">
    <location>
        <begin position="114"/>
        <end position="131"/>
    </location>
</feature>
<evidence type="ECO:0000256" key="1">
    <source>
        <dbReference type="SAM" id="Phobius"/>
    </source>
</evidence>
<dbReference type="PANTHER" id="PTHR35813">
    <property type="entry name" value="INNER MEMBRANE PROTEIN YBAN"/>
    <property type="match status" value="1"/>
</dbReference>
<dbReference type="InterPro" id="IPR007401">
    <property type="entry name" value="DUF454"/>
</dbReference>
<feature type="transmembrane region" description="Helical" evidence="1">
    <location>
        <begin position="21"/>
        <end position="42"/>
    </location>
</feature>
<dbReference type="EMBL" id="FMJD01000008">
    <property type="protein sequence ID" value="SCM76271.1"/>
    <property type="molecule type" value="Genomic_DNA"/>
</dbReference>
<dbReference type="GO" id="GO:0005886">
    <property type="term" value="C:plasma membrane"/>
    <property type="evidence" value="ECO:0007669"/>
    <property type="project" value="TreeGrafter"/>
</dbReference>
<reference evidence="2" key="1">
    <citation type="submission" date="2016-08" db="EMBL/GenBank/DDBJ databases">
        <authorList>
            <person name="Seilhamer J.J."/>
        </authorList>
    </citation>
    <scope>NUCLEOTIDE SEQUENCE</scope>
    <source>
        <strain evidence="2">86</strain>
    </source>
</reference>
<accession>A0A212LFC8</accession>
<keyword evidence="1 2" id="KW-0812">Transmembrane</keyword>
<dbReference type="AlphaFoldDB" id="A0A212LFC8"/>
<gene>
    <name evidence="2" type="ORF">KL86PLE_40076</name>
</gene>
<proteinExistence type="predicted"/>
<sequence length="150" mass="15899">MSASADGRDRPRLGTGLGVRLGLRGLGLLFLAIGVVGAFLPMLPATPFLLLALGCFGRSSPQLEARLLAHPRFGPSLLAWRTHRAMSRRAKIGACLGKAVGFACFVFFAHPPVWLALAVLGLMTAAAVWIVRRPEPEAQGTTGGEREIGE</sequence>
<dbReference type="PANTHER" id="PTHR35813:SF1">
    <property type="entry name" value="INNER MEMBRANE PROTEIN YBAN"/>
    <property type="match status" value="1"/>
</dbReference>
<keyword evidence="1" id="KW-0472">Membrane</keyword>
<dbReference type="RefSeq" id="WP_288196492.1">
    <property type="nucleotide sequence ID" value="NZ_LT608334.1"/>
</dbReference>
<keyword evidence="1" id="KW-1133">Transmembrane helix</keyword>
<organism evidence="2">
    <name type="scientific">uncultured Pleomorphomonas sp</name>
    <dbReference type="NCBI Taxonomy" id="442121"/>
    <lineage>
        <taxon>Bacteria</taxon>
        <taxon>Pseudomonadati</taxon>
        <taxon>Pseudomonadota</taxon>
        <taxon>Alphaproteobacteria</taxon>
        <taxon>Hyphomicrobiales</taxon>
        <taxon>Pleomorphomonadaceae</taxon>
        <taxon>Pleomorphomonas</taxon>
        <taxon>environmental samples</taxon>
    </lineage>
</organism>
<evidence type="ECO:0000313" key="2">
    <source>
        <dbReference type="EMBL" id="SCM76271.1"/>
    </source>
</evidence>